<organism evidence="7 8">
    <name type="scientific">Acinetobacter calcoaceticus</name>
    <dbReference type="NCBI Taxonomy" id="471"/>
    <lineage>
        <taxon>Bacteria</taxon>
        <taxon>Pseudomonadati</taxon>
        <taxon>Pseudomonadota</taxon>
        <taxon>Gammaproteobacteria</taxon>
        <taxon>Moraxellales</taxon>
        <taxon>Moraxellaceae</taxon>
        <taxon>Acinetobacter</taxon>
        <taxon>Acinetobacter calcoaceticus/baumannii complex</taxon>
    </lineage>
</organism>
<sequence>MIESWLFIFAMLAVLLIPGPSNAFLANAAHHHGISKSLKLIPIEILGYLYGISFWALIIHLSMPTWPMFIHVLHFASALYMIWLAFHLWKASHLENHRQNYNTLKPQQFFQSILKNPKTILIAAGIFPFETWNSAESYALIFGVFFACVIISALFWIYFGRALLAGELRGFTAYHLYKGSAMLLMLGMLPMIFRFF</sequence>
<dbReference type="GO" id="GO:0005886">
    <property type="term" value="C:plasma membrane"/>
    <property type="evidence" value="ECO:0007669"/>
    <property type="project" value="UniProtKB-SubCell"/>
</dbReference>
<comment type="caution">
    <text evidence="7">The sequence shown here is derived from an EMBL/GenBank/DDBJ whole genome shotgun (WGS) entry which is preliminary data.</text>
</comment>
<dbReference type="InterPro" id="IPR001123">
    <property type="entry name" value="LeuE-type"/>
</dbReference>
<keyword evidence="5 6" id="KW-0472">Membrane</keyword>
<proteinExistence type="predicted"/>
<dbReference type="Pfam" id="PF01810">
    <property type="entry name" value="LysE"/>
    <property type="match status" value="1"/>
</dbReference>
<reference evidence="7 8" key="1">
    <citation type="submission" date="2019-03" db="EMBL/GenBank/DDBJ databases">
        <title>Genomic analyses of the natural microbiome of Caenorhabditis elegans.</title>
        <authorList>
            <person name="Samuel B."/>
        </authorList>
    </citation>
    <scope>NUCLEOTIDE SEQUENCE [LARGE SCALE GENOMIC DNA]</scope>
    <source>
        <strain evidence="7 8">JUb89</strain>
    </source>
</reference>
<feature type="transmembrane region" description="Helical" evidence="6">
    <location>
        <begin position="138"/>
        <end position="159"/>
    </location>
</feature>
<name>A0A4R1XG78_ACICA</name>
<dbReference type="OrthoDB" id="6710777at2"/>
<protein>
    <submittedName>
        <fullName evidence="7">Threonine/homoserine/homoserine lactone efflux protein</fullName>
    </submittedName>
</protein>
<evidence type="ECO:0000256" key="6">
    <source>
        <dbReference type="SAM" id="Phobius"/>
    </source>
</evidence>
<evidence type="ECO:0000256" key="1">
    <source>
        <dbReference type="ARBA" id="ARBA00004651"/>
    </source>
</evidence>
<evidence type="ECO:0000256" key="3">
    <source>
        <dbReference type="ARBA" id="ARBA00022692"/>
    </source>
</evidence>
<accession>A0A4R1XG78</accession>
<keyword evidence="2" id="KW-1003">Cell membrane</keyword>
<evidence type="ECO:0000256" key="5">
    <source>
        <dbReference type="ARBA" id="ARBA00023136"/>
    </source>
</evidence>
<evidence type="ECO:0000256" key="4">
    <source>
        <dbReference type="ARBA" id="ARBA00022989"/>
    </source>
</evidence>
<feature type="transmembrane region" description="Helical" evidence="6">
    <location>
        <begin position="68"/>
        <end position="89"/>
    </location>
</feature>
<keyword evidence="3 6" id="KW-0812">Transmembrane</keyword>
<evidence type="ECO:0000256" key="2">
    <source>
        <dbReference type="ARBA" id="ARBA00022475"/>
    </source>
</evidence>
<keyword evidence="8" id="KW-1185">Reference proteome</keyword>
<feature type="transmembrane region" description="Helical" evidence="6">
    <location>
        <begin position="171"/>
        <end position="193"/>
    </location>
</feature>
<evidence type="ECO:0000313" key="8">
    <source>
        <dbReference type="Proteomes" id="UP000294963"/>
    </source>
</evidence>
<dbReference type="EMBL" id="SLVJ01000023">
    <property type="protein sequence ID" value="TCM62804.1"/>
    <property type="molecule type" value="Genomic_DNA"/>
</dbReference>
<feature type="transmembrane region" description="Helical" evidence="6">
    <location>
        <begin position="41"/>
        <end position="61"/>
    </location>
</feature>
<keyword evidence="4 6" id="KW-1133">Transmembrane helix</keyword>
<dbReference type="AlphaFoldDB" id="A0A4R1XG78"/>
<dbReference type="Proteomes" id="UP000294963">
    <property type="component" value="Unassembled WGS sequence"/>
</dbReference>
<dbReference type="GO" id="GO:0006865">
    <property type="term" value="P:amino acid transport"/>
    <property type="evidence" value="ECO:0007669"/>
    <property type="project" value="InterPro"/>
</dbReference>
<evidence type="ECO:0000313" key="7">
    <source>
        <dbReference type="EMBL" id="TCM62804.1"/>
    </source>
</evidence>
<comment type="subcellular location">
    <subcellularLocation>
        <location evidence="1">Cell membrane</location>
        <topology evidence="1">Multi-pass membrane protein</topology>
    </subcellularLocation>
</comment>
<gene>
    <name evidence="7" type="ORF">EC844_12348</name>
</gene>